<evidence type="ECO:0000256" key="1">
    <source>
        <dbReference type="SAM" id="MobiDB-lite"/>
    </source>
</evidence>
<gene>
    <name evidence="3" type="primary">20353657</name>
    <name evidence="2" type="ORF">GGTG_13199</name>
</gene>
<dbReference type="GeneID" id="20353657"/>
<name>J3PI71_GAET3</name>
<dbReference type="EMBL" id="GL385404">
    <property type="protein sequence ID" value="EJT69583.1"/>
    <property type="molecule type" value="Genomic_DNA"/>
</dbReference>
<proteinExistence type="predicted"/>
<dbReference type="Proteomes" id="UP000006039">
    <property type="component" value="Unassembled WGS sequence"/>
</dbReference>
<keyword evidence="4" id="KW-1185">Reference proteome</keyword>
<dbReference type="VEuPathDB" id="FungiDB:GGTG_13199"/>
<reference evidence="3" key="4">
    <citation type="journal article" date="2015" name="G3 (Bethesda)">
        <title>Genome sequences of three phytopathogenic species of the Magnaporthaceae family of fungi.</title>
        <authorList>
            <person name="Okagaki L.H."/>
            <person name="Nunes C.C."/>
            <person name="Sailsbery J."/>
            <person name="Clay B."/>
            <person name="Brown D."/>
            <person name="John T."/>
            <person name="Oh Y."/>
            <person name="Young N."/>
            <person name="Fitzgerald M."/>
            <person name="Haas B.J."/>
            <person name="Zeng Q."/>
            <person name="Young S."/>
            <person name="Adiconis X."/>
            <person name="Fan L."/>
            <person name="Levin J.Z."/>
            <person name="Mitchell T.K."/>
            <person name="Okubara P.A."/>
            <person name="Farman M.L."/>
            <person name="Kohn L.M."/>
            <person name="Birren B."/>
            <person name="Ma L.-J."/>
            <person name="Dean R.A."/>
        </authorList>
    </citation>
    <scope>NUCLEOTIDE SEQUENCE</scope>
    <source>
        <strain evidence="3">R3-111a-1</strain>
    </source>
</reference>
<feature type="region of interest" description="Disordered" evidence="1">
    <location>
        <begin position="32"/>
        <end position="55"/>
    </location>
</feature>
<reference evidence="3" key="5">
    <citation type="submission" date="2018-04" db="UniProtKB">
        <authorList>
            <consortium name="EnsemblFungi"/>
        </authorList>
    </citation>
    <scope>IDENTIFICATION</scope>
    <source>
        <strain evidence="3">R3-111a-1</strain>
    </source>
</reference>
<dbReference type="HOGENOM" id="CLU_2038214_0_0_1"/>
<evidence type="ECO:0000313" key="4">
    <source>
        <dbReference type="Proteomes" id="UP000006039"/>
    </source>
</evidence>
<organism evidence="2">
    <name type="scientific">Gaeumannomyces tritici (strain R3-111a-1)</name>
    <name type="common">Wheat and barley take-all root rot fungus</name>
    <name type="synonym">Gaeumannomyces graminis var. tritici</name>
    <dbReference type="NCBI Taxonomy" id="644352"/>
    <lineage>
        <taxon>Eukaryota</taxon>
        <taxon>Fungi</taxon>
        <taxon>Dikarya</taxon>
        <taxon>Ascomycota</taxon>
        <taxon>Pezizomycotina</taxon>
        <taxon>Sordariomycetes</taxon>
        <taxon>Sordariomycetidae</taxon>
        <taxon>Magnaporthales</taxon>
        <taxon>Magnaporthaceae</taxon>
        <taxon>Gaeumannomyces</taxon>
    </lineage>
</organism>
<dbReference type="EnsemblFungi" id="EJT69583">
    <property type="protein sequence ID" value="EJT69583"/>
    <property type="gene ID" value="GGTG_13199"/>
</dbReference>
<reference evidence="2" key="2">
    <citation type="submission" date="2010-07" db="EMBL/GenBank/DDBJ databases">
        <authorList>
            <consortium name="The Broad Institute Genome Sequencing Platform"/>
            <consortium name="Broad Institute Genome Sequencing Center for Infectious Disease"/>
            <person name="Ma L.-J."/>
            <person name="Dead R."/>
            <person name="Young S."/>
            <person name="Zeng Q."/>
            <person name="Koehrsen M."/>
            <person name="Alvarado L."/>
            <person name="Berlin A."/>
            <person name="Chapman S.B."/>
            <person name="Chen Z."/>
            <person name="Freedman E."/>
            <person name="Gellesch M."/>
            <person name="Goldberg J."/>
            <person name="Griggs A."/>
            <person name="Gujja S."/>
            <person name="Heilman E.R."/>
            <person name="Heiman D."/>
            <person name="Hepburn T."/>
            <person name="Howarth C."/>
            <person name="Jen D."/>
            <person name="Larson L."/>
            <person name="Mehta T."/>
            <person name="Neiman D."/>
            <person name="Pearson M."/>
            <person name="Roberts A."/>
            <person name="Saif S."/>
            <person name="Shea T."/>
            <person name="Shenoy N."/>
            <person name="Sisk P."/>
            <person name="Stolte C."/>
            <person name="Sykes S."/>
            <person name="Walk T."/>
            <person name="White J."/>
            <person name="Yandava C."/>
            <person name="Haas B."/>
            <person name="Nusbaum C."/>
            <person name="Birren B."/>
        </authorList>
    </citation>
    <scope>NUCLEOTIDE SEQUENCE</scope>
    <source>
        <strain evidence="2">R3-111a-1</strain>
    </source>
</reference>
<evidence type="ECO:0000313" key="3">
    <source>
        <dbReference type="EnsemblFungi" id="EJT69583"/>
    </source>
</evidence>
<dbReference type="RefSeq" id="XP_009229368.1">
    <property type="nucleotide sequence ID" value="XM_009231104.1"/>
</dbReference>
<reference evidence="4" key="1">
    <citation type="submission" date="2010-07" db="EMBL/GenBank/DDBJ databases">
        <title>The genome sequence of Gaeumannomyces graminis var. tritici strain R3-111a-1.</title>
        <authorList>
            <consortium name="The Broad Institute Genome Sequencing Platform"/>
            <person name="Ma L.-J."/>
            <person name="Dead R."/>
            <person name="Young S."/>
            <person name="Zeng Q."/>
            <person name="Koehrsen M."/>
            <person name="Alvarado L."/>
            <person name="Berlin A."/>
            <person name="Chapman S.B."/>
            <person name="Chen Z."/>
            <person name="Freedman E."/>
            <person name="Gellesch M."/>
            <person name="Goldberg J."/>
            <person name="Griggs A."/>
            <person name="Gujja S."/>
            <person name="Heilman E.R."/>
            <person name="Heiman D."/>
            <person name="Hepburn T."/>
            <person name="Howarth C."/>
            <person name="Jen D."/>
            <person name="Larson L."/>
            <person name="Mehta T."/>
            <person name="Neiman D."/>
            <person name="Pearson M."/>
            <person name="Roberts A."/>
            <person name="Saif S."/>
            <person name="Shea T."/>
            <person name="Shenoy N."/>
            <person name="Sisk P."/>
            <person name="Stolte C."/>
            <person name="Sykes S."/>
            <person name="Walk T."/>
            <person name="White J."/>
            <person name="Yandava C."/>
            <person name="Haas B."/>
            <person name="Nusbaum C."/>
            <person name="Birren B."/>
        </authorList>
    </citation>
    <scope>NUCLEOTIDE SEQUENCE [LARGE SCALE GENOMIC DNA]</scope>
    <source>
        <strain evidence="4">R3-111a-1</strain>
    </source>
</reference>
<protein>
    <submittedName>
        <fullName evidence="2 3">Uncharacterized protein</fullName>
    </submittedName>
</protein>
<accession>J3PI71</accession>
<reference evidence="2" key="3">
    <citation type="submission" date="2010-09" db="EMBL/GenBank/DDBJ databases">
        <title>Annotation of Gaeumannomyces graminis var. tritici R3-111a-1.</title>
        <authorList>
            <consortium name="The Broad Institute Genome Sequencing Platform"/>
            <person name="Ma L.-J."/>
            <person name="Dead R."/>
            <person name="Young S.K."/>
            <person name="Zeng Q."/>
            <person name="Gargeya S."/>
            <person name="Fitzgerald M."/>
            <person name="Haas B."/>
            <person name="Abouelleil A."/>
            <person name="Alvarado L."/>
            <person name="Arachchi H.M."/>
            <person name="Berlin A."/>
            <person name="Brown A."/>
            <person name="Chapman S.B."/>
            <person name="Chen Z."/>
            <person name="Dunbar C."/>
            <person name="Freedman E."/>
            <person name="Gearin G."/>
            <person name="Gellesch M."/>
            <person name="Goldberg J."/>
            <person name="Griggs A."/>
            <person name="Gujja S."/>
            <person name="Heiman D."/>
            <person name="Howarth C."/>
            <person name="Larson L."/>
            <person name="Lui A."/>
            <person name="MacDonald P.J.P."/>
            <person name="Mehta T."/>
            <person name="Montmayeur A."/>
            <person name="Murphy C."/>
            <person name="Neiman D."/>
            <person name="Pearson M."/>
            <person name="Priest M."/>
            <person name="Roberts A."/>
            <person name="Saif S."/>
            <person name="Shea T."/>
            <person name="Shenoy N."/>
            <person name="Sisk P."/>
            <person name="Stolte C."/>
            <person name="Sykes S."/>
            <person name="Yandava C."/>
            <person name="Wortman J."/>
            <person name="Nusbaum C."/>
            <person name="Birren B."/>
        </authorList>
    </citation>
    <scope>NUCLEOTIDE SEQUENCE</scope>
    <source>
        <strain evidence="2">R3-111a-1</strain>
    </source>
</reference>
<dbReference type="AlphaFoldDB" id="J3PI71"/>
<evidence type="ECO:0000313" key="2">
    <source>
        <dbReference type="EMBL" id="EJT69583.1"/>
    </source>
</evidence>
<sequence length="121" mass="13225">MKNRKAKCLMISPPTGHMPMIHLLWEISSSAASRSPGLGHGPSRSRDSGAWSHRSRVPRAQAKLASAVCLAACSTPWRLATRRSEWIRCQGPHVGEHQGTWGRFQSDNLQGIVKSDSSGLI</sequence>